<evidence type="ECO:0000313" key="5">
    <source>
        <dbReference type="Proteomes" id="UP000824264"/>
    </source>
</evidence>
<protein>
    <submittedName>
        <fullName evidence="4">Alpha/beta hydrolase</fullName>
    </submittedName>
</protein>
<feature type="domain" description="Alpha/beta hydrolase fold-3" evidence="3">
    <location>
        <begin position="87"/>
        <end position="295"/>
    </location>
</feature>
<dbReference type="GO" id="GO:0016787">
    <property type="term" value="F:hydrolase activity"/>
    <property type="evidence" value="ECO:0007669"/>
    <property type="project" value="UniProtKB-KW"/>
</dbReference>
<dbReference type="PANTHER" id="PTHR48081">
    <property type="entry name" value="AB HYDROLASE SUPERFAMILY PROTEIN C4A8.06C"/>
    <property type="match status" value="1"/>
</dbReference>
<evidence type="ECO:0000256" key="2">
    <source>
        <dbReference type="ARBA" id="ARBA00022801"/>
    </source>
</evidence>
<sequence>MATPSSQAPHLTRSTKAFVDALAAENNPPLYTLSPEAARKVLVDAQAKPVRKLDADIRDEDLPVGPTGTVSTRFVRPMKAEGRLPVIFYFHGGGWILGDKNTHDRLVRELAQGAHAAIVYPNYTPSPEAQYPVPLEQAYAVMLHVLERADDYGIDASRVAVAGDSVGGNMATVMTLLAKERKGPRIAFQLLLYPVTDAGFDTESYHAFADGPWLTRRAMQWFWDAYAPDETRRGEITASPLRATMEQLRDLPPALIITAENDVLRDEGEAYARKLSDAGVRVACVRYNGTHHDFMMLNGLAETTPARAAVAQSAAALKKMLY</sequence>
<keyword evidence="2 4" id="KW-0378">Hydrolase</keyword>
<comment type="similarity">
    <text evidence="1">Belongs to the 'GDXG' lipolytic enzyme family.</text>
</comment>
<comment type="caution">
    <text evidence="4">The sequence shown here is derived from an EMBL/GenBank/DDBJ whole genome shotgun (WGS) entry which is preliminary data.</text>
</comment>
<dbReference type="Proteomes" id="UP000824264">
    <property type="component" value="Unassembled WGS sequence"/>
</dbReference>
<dbReference type="SUPFAM" id="SSF53474">
    <property type="entry name" value="alpha/beta-Hydrolases"/>
    <property type="match status" value="1"/>
</dbReference>
<dbReference type="InterPro" id="IPR050300">
    <property type="entry name" value="GDXG_lipolytic_enzyme"/>
</dbReference>
<evidence type="ECO:0000256" key="1">
    <source>
        <dbReference type="ARBA" id="ARBA00010515"/>
    </source>
</evidence>
<dbReference type="Pfam" id="PF07859">
    <property type="entry name" value="Abhydrolase_3"/>
    <property type="match status" value="1"/>
</dbReference>
<evidence type="ECO:0000259" key="3">
    <source>
        <dbReference type="Pfam" id="PF07859"/>
    </source>
</evidence>
<dbReference type="AlphaFoldDB" id="A0A9D1U9Y8"/>
<dbReference type="InterPro" id="IPR029058">
    <property type="entry name" value="AB_hydrolase_fold"/>
</dbReference>
<reference evidence="4" key="1">
    <citation type="journal article" date="2021" name="PeerJ">
        <title>Extensive microbial diversity within the chicken gut microbiome revealed by metagenomics and culture.</title>
        <authorList>
            <person name="Gilroy R."/>
            <person name="Ravi A."/>
            <person name="Getino M."/>
            <person name="Pursley I."/>
            <person name="Horton D.L."/>
            <person name="Alikhan N.F."/>
            <person name="Baker D."/>
            <person name="Gharbi K."/>
            <person name="Hall N."/>
            <person name="Watson M."/>
            <person name="Adriaenssens E.M."/>
            <person name="Foster-Nyarko E."/>
            <person name="Jarju S."/>
            <person name="Secka A."/>
            <person name="Antonio M."/>
            <person name="Oren A."/>
            <person name="Chaudhuri R.R."/>
            <person name="La Ragione R."/>
            <person name="Hildebrand F."/>
            <person name="Pallen M.J."/>
        </authorList>
    </citation>
    <scope>NUCLEOTIDE SEQUENCE</scope>
    <source>
        <strain evidence="4">ChiSxjej5B17-1746</strain>
    </source>
</reference>
<dbReference type="InterPro" id="IPR002168">
    <property type="entry name" value="Lipase_GDXG_HIS_AS"/>
</dbReference>
<name>A0A9D1U9Y8_9BACT</name>
<dbReference type="Gene3D" id="3.40.50.1820">
    <property type="entry name" value="alpha/beta hydrolase"/>
    <property type="match status" value="1"/>
</dbReference>
<organism evidence="4 5">
    <name type="scientific">Candidatus Bilophila faecipullorum</name>
    <dbReference type="NCBI Taxonomy" id="2838482"/>
    <lineage>
        <taxon>Bacteria</taxon>
        <taxon>Pseudomonadati</taxon>
        <taxon>Thermodesulfobacteriota</taxon>
        <taxon>Desulfovibrionia</taxon>
        <taxon>Desulfovibrionales</taxon>
        <taxon>Desulfovibrionaceae</taxon>
        <taxon>Bilophila</taxon>
    </lineage>
</organism>
<proteinExistence type="inferred from homology"/>
<accession>A0A9D1U9Y8</accession>
<reference evidence="4" key="2">
    <citation type="submission" date="2021-04" db="EMBL/GenBank/DDBJ databases">
        <authorList>
            <person name="Gilroy R."/>
        </authorList>
    </citation>
    <scope>NUCLEOTIDE SEQUENCE</scope>
    <source>
        <strain evidence="4">ChiSxjej5B17-1746</strain>
    </source>
</reference>
<dbReference type="InterPro" id="IPR013094">
    <property type="entry name" value="AB_hydrolase_3"/>
</dbReference>
<dbReference type="EMBL" id="DXGI01000225">
    <property type="protein sequence ID" value="HIW78705.1"/>
    <property type="molecule type" value="Genomic_DNA"/>
</dbReference>
<dbReference type="PANTHER" id="PTHR48081:SF8">
    <property type="entry name" value="ALPHA_BETA HYDROLASE FOLD-3 DOMAIN-CONTAINING PROTEIN-RELATED"/>
    <property type="match status" value="1"/>
</dbReference>
<evidence type="ECO:0000313" key="4">
    <source>
        <dbReference type="EMBL" id="HIW78705.1"/>
    </source>
</evidence>
<dbReference type="PROSITE" id="PS01173">
    <property type="entry name" value="LIPASE_GDXG_HIS"/>
    <property type="match status" value="1"/>
</dbReference>
<gene>
    <name evidence="4" type="ORF">H9874_06135</name>
</gene>